<proteinExistence type="predicted"/>
<evidence type="ECO:0000313" key="2">
    <source>
        <dbReference type="Proteomes" id="UP000028668"/>
    </source>
</evidence>
<protein>
    <submittedName>
        <fullName evidence="1">Uncharacterized protein</fullName>
    </submittedName>
</protein>
<evidence type="ECO:0000313" key="1">
    <source>
        <dbReference type="EMBL" id="AII28352.1"/>
    </source>
</evidence>
<organism evidence="1 2">
    <name type="scientific">Mycobacterium phage YungJamal</name>
    <dbReference type="NCBI Taxonomy" id="1505226"/>
    <lineage>
        <taxon>Viruses</taxon>
        <taxon>Duplodnaviria</taxon>
        <taxon>Heunggongvirae</taxon>
        <taxon>Uroviricota</taxon>
        <taxon>Caudoviricetes</taxon>
        <taxon>Corndogvirus</taxon>
        <taxon>Mycobacterium phage Corndog</taxon>
    </lineage>
</organism>
<gene>
    <name evidence="1" type="primary">113</name>
    <name evidence="1" type="ORF">PBI_YUNGJAMAL_113</name>
</gene>
<accession>A0A076G7W5</accession>
<sequence length="140" mass="16100">MECCCPLPGFHNVLCPVHNPSRDTTDPTWRRWYDAFTKARRDVRQHQKRTVTMANIEGEFFCCADCACFIANNDTSGMDLYDPQYRTMWESGVETTRPSLPDGDPVVACGEECDDSQQEFMCDFCSRNVYSTKHKLSFLT</sequence>
<name>A0A076G7W5_BPMCO</name>
<dbReference type="EMBL" id="KJ829260">
    <property type="protein sequence ID" value="AII28352.1"/>
    <property type="molecule type" value="Genomic_DNA"/>
</dbReference>
<reference evidence="1" key="1">
    <citation type="submission" date="2014-05" db="EMBL/GenBank/DDBJ databases">
        <authorList>
            <person name="Pacey E."/>
            <person name="Bowman C.A."/>
            <person name="Russell D.A."/>
            <person name="Pope W.H."/>
            <person name="Jacobs-Sera D."/>
            <person name="Hendrix R.W."/>
            <person name="Hatfull G.F."/>
        </authorList>
    </citation>
    <scope>NUCLEOTIDE SEQUENCE [LARGE SCALE GENOMIC DNA]</scope>
</reference>
<dbReference type="Proteomes" id="UP000028668">
    <property type="component" value="Segment"/>
</dbReference>